<sequence>MYFHGCSAAAAVLRVAKDLAENNPGARVLVVSAELSLTLFRAPQEGHVDTIVGQALFGDGAGAVIVGAGGDERQVF</sequence>
<evidence type="ECO:0000313" key="8">
    <source>
        <dbReference type="EnsemblPlants" id="ORUFI11G16630.1"/>
    </source>
</evidence>
<dbReference type="PANTHER" id="PTHR11877:SF14">
    <property type="entry name" value="CHALCONE SYNTHASE"/>
    <property type="match status" value="1"/>
</dbReference>
<accession>A0A0E0R979</accession>
<comment type="pathway">
    <text evidence="2">Secondary metabolite biosynthesis; flavonoid biosynthesis.</text>
</comment>
<organism evidence="8 9">
    <name type="scientific">Oryza rufipogon</name>
    <name type="common">Brownbeard rice</name>
    <name type="synonym">Asian wild rice</name>
    <dbReference type="NCBI Taxonomy" id="4529"/>
    <lineage>
        <taxon>Eukaryota</taxon>
        <taxon>Viridiplantae</taxon>
        <taxon>Streptophyta</taxon>
        <taxon>Embryophyta</taxon>
        <taxon>Tracheophyta</taxon>
        <taxon>Spermatophyta</taxon>
        <taxon>Magnoliopsida</taxon>
        <taxon>Liliopsida</taxon>
        <taxon>Poales</taxon>
        <taxon>Poaceae</taxon>
        <taxon>BOP clade</taxon>
        <taxon>Oryzoideae</taxon>
        <taxon>Oryzeae</taxon>
        <taxon>Oryzinae</taxon>
        <taxon>Oryza</taxon>
    </lineage>
</organism>
<dbReference type="AlphaFoldDB" id="A0A0E0R979"/>
<evidence type="ECO:0000256" key="3">
    <source>
        <dbReference type="ARBA" id="ARBA00012975"/>
    </source>
</evidence>
<dbReference type="HOGENOM" id="CLU_2658820_0_0_1"/>
<evidence type="ECO:0000256" key="6">
    <source>
        <dbReference type="ARBA" id="ARBA00023315"/>
    </source>
</evidence>
<dbReference type="Pfam" id="PF00195">
    <property type="entry name" value="Chal_sti_synt_N"/>
    <property type="match status" value="1"/>
</dbReference>
<keyword evidence="6" id="KW-0012">Acyltransferase</keyword>
<protein>
    <recommendedName>
        <fullName evidence="3">chalcone synthase</fullName>
        <ecNumber evidence="3">2.3.1.74</ecNumber>
    </recommendedName>
</protein>
<evidence type="ECO:0000256" key="1">
    <source>
        <dbReference type="ARBA" id="ARBA00002969"/>
    </source>
</evidence>
<dbReference type="SUPFAM" id="SSF53901">
    <property type="entry name" value="Thiolase-like"/>
    <property type="match status" value="1"/>
</dbReference>
<dbReference type="SMR" id="A0A0E0R979"/>
<proteinExistence type="predicted"/>
<dbReference type="InterPro" id="IPR011141">
    <property type="entry name" value="Polyketide_synthase_type-III"/>
</dbReference>
<dbReference type="GO" id="GO:0016210">
    <property type="term" value="F:naringenin-chalcone synthase activity"/>
    <property type="evidence" value="ECO:0007669"/>
    <property type="project" value="UniProtKB-EC"/>
</dbReference>
<dbReference type="EC" id="2.3.1.74" evidence="3"/>
<feature type="domain" description="Chalcone/stilbene synthase N-terminal" evidence="7">
    <location>
        <begin position="1"/>
        <end position="69"/>
    </location>
</feature>
<evidence type="ECO:0000256" key="5">
    <source>
        <dbReference type="ARBA" id="ARBA00023241"/>
    </source>
</evidence>
<dbReference type="GO" id="GO:0030639">
    <property type="term" value="P:polyketide biosynthetic process"/>
    <property type="evidence" value="ECO:0007669"/>
    <property type="project" value="TreeGrafter"/>
</dbReference>
<keyword evidence="5" id="KW-0284">Flavonoid biosynthesis</keyword>
<comment type="function">
    <text evidence="1">The primary product of this enzyme is 4,2',4',6'-tetrahydroxychalcone (also termed naringenin-chalcone or chalcone) which can under specific conditions spontaneously isomerize into naringenin.</text>
</comment>
<dbReference type="STRING" id="4529.A0A0E0R979"/>
<reference evidence="9" key="1">
    <citation type="submission" date="2013-06" db="EMBL/GenBank/DDBJ databases">
        <authorList>
            <person name="Zhao Q."/>
        </authorList>
    </citation>
    <scope>NUCLEOTIDE SEQUENCE</scope>
    <source>
        <strain evidence="9">cv. W1943</strain>
    </source>
</reference>
<reference evidence="8" key="2">
    <citation type="submission" date="2015-06" db="UniProtKB">
        <authorList>
            <consortium name="EnsemblPlants"/>
        </authorList>
    </citation>
    <scope>IDENTIFICATION</scope>
</reference>
<dbReference type="Proteomes" id="UP000008022">
    <property type="component" value="Unassembled WGS sequence"/>
</dbReference>
<dbReference type="Gene3D" id="3.40.47.10">
    <property type="match status" value="1"/>
</dbReference>
<dbReference type="EnsemblPlants" id="ORUFI11G16630.1">
    <property type="protein sequence ID" value="ORUFI11G16630.1"/>
    <property type="gene ID" value="ORUFI11G16630"/>
</dbReference>
<keyword evidence="4" id="KW-0808">Transferase</keyword>
<dbReference type="InterPro" id="IPR016039">
    <property type="entry name" value="Thiolase-like"/>
</dbReference>
<evidence type="ECO:0000256" key="2">
    <source>
        <dbReference type="ARBA" id="ARBA00004966"/>
    </source>
</evidence>
<evidence type="ECO:0000313" key="9">
    <source>
        <dbReference type="Proteomes" id="UP000008022"/>
    </source>
</evidence>
<dbReference type="GO" id="GO:0009813">
    <property type="term" value="P:flavonoid biosynthetic process"/>
    <property type="evidence" value="ECO:0007669"/>
    <property type="project" value="UniProtKB-KW"/>
</dbReference>
<keyword evidence="9" id="KW-1185">Reference proteome</keyword>
<dbReference type="Gramene" id="ORUFI11G16630.1">
    <property type="protein sequence ID" value="ORUFI11G16630.1"/>
    <property type="gene ID" value="ORUFI11G16630"/>
</dbReference>
<name>A0A0E0R979_ORYRU</name>
<dbReference type="PANTHER" id="PTHR11877">
    <property type="entry name" value="HYDROXYMETHYLGLUTARYL-COA SYNTHASE"/>
    <property type="match status" value="1"/>
</dbReference>
<dbReference type="InterPro" id="IPR001099">
    <property type="entry name" value="Chalcone/stilbene_synt_N"/>
</dbReference>
<evidence type="ECO:0000259" key="7">
    <source>
        <dbReference type="Pfam" id="PF00195"/>
    </source>
</evidence>
<evidence type="ECO:0000256" key="4">
    <source>
        <dbReference type="ARBA" id="ARBA00022679"/>
    </source>
</evidence>